<dbReference type="EMBL" id="JAOCQJ010000004">
    <property type="protein sequence ID" value="MCT7317411.1"/>
    <property type="molecule type" value="Genomic_DNA"/>
</dbReference>
<protein>
    <submittedName>
        <fullName evidence="1">Uncharacterized protein</fullName>
    </submittedName>
</protein>
<accession>A0AAE3I5S3</accession>
<dbReference type="Proteomes" id="UP001164374">
    <property type="component" value="Unassembled WGS sequence"/>
</dbReference>
<name>A0AAE3I5S3_9RALS</name>
<evidence type="ECO:0000313" key="1">
    <source>
        <dbReference type="EMBL" id="MCT7317411.1"/>
    </source>
</evidence>
<sequence length="133" mass="14650">MQSLEAHFLATTQRPLFGDSFRDAVDTAEQLARAPMQFSLCETLRALACREPIPSLPTALAEVMRQHNRNCIEQAVSHVACDKGEAEASALRKVLLAAYNHISYDDVLRGDAFPKENRDLLTHGLSLQLASTA</sequence>
<gene>
    <name evidence="1" type="ORF">N5I87_15490</name>
</gene>
<reference evidence="1" key="2">
    <citation type="submission" date="2023-02" db="EMBL/GenBank/DDBJ databases">
        <authorList>
            <person name="Lu C.-H."/>
        </authorList>
    </citation>
    <scope>NUCLEOTIDE SEQUENCE</scope>
    <source>
        <strain evidence="1">22TCCZM01-4</strain>
    </source>
</reference>
<comment type="caution">
    <text evidence="1">The sequence shown here is derived from an EMBL/GenBank/DDBJ whole genome shotgun (WGS) entry which is preliminary data.</text>
</comment>
<organism evidence="1 2">
    <name type="scientific">Ralstonia mojiangensis</name>
    <dbReference type="NCBI Taxonomy" id="2953895"/>
    <lineage>
        <taxon>Bacteria</taxon>
        <taxon>Pseudomonadati</taxon>
        <taxon>Pseudomonadota</taxon>
        <taxon>Betaproteobacteria</taxon>
        <taxon>Burkholderiales</taxon>
        <taxon>Burkholderiaceae</taxon>
        <taxon>Ralstonia</taxon>
    </lineage>
</organism>
<proteinExistence type="predicted"/>
<dbReference type="AlphaFoldDB" id="A0AAE3I5S3"/>
<evidence type="ECO:0000313" key="2">
    <source>
        <dbReference type="Proteomes" id="UP001164374"/>
    </source>
</evidence>
<dbReference type="RefSeq" id="WP_260800125.1">
    <property type="nucleotide sequence ID" value="NZ_JAOCQJ010000004.1"/>
</dbReference>
<reference evidence="1" key="1">
    <citation type="journal article" date="2023" name="Front. Microbiol.">
        <title>Ralstonia chuxiongensis sp. nov., Ralstonia mojiangensis sp. nov., and Ralstonia soli sp. nov., isolated from tobacco fields, are three novel species in the family Burkholderiaceae.</title>
        <authorList>
            <person name="Lu C.H."/>
            <person name="Zhang Y.Y."/>
            <person name="Jiang N."/>
            <person name="Chen W."/>
            <person name="Shao X."/>
            <person name="Zhao Z.M."/>
            <person name="Lu W.L."/>
            <person name="Hu X."/>
            <person name="Xi Y.X."/>
            <person name="Zou S.Y."/>
            <person name="Wei Q.J."/>
            <person name="Lin Z.L."/>
            <person name="Gong L."/>
            <person name="Gai X.T."/>
            <person name="Zhang L.Q."/>
            <person name="Li J.Y."/>
            <person name="Jin Y."/>
            <person name="Xia Z.Y."/>
        </authorList>
    </citation>
    <scope>NUCLEOTIDE SEQUENCE</scope>
    <source>
        <strain evidence="1">22TCCZM01-4</strain>
    </source>
</reference>